<dbReference type="Gene3D" id="3.30.450.90">
    <property type="match status" value="1"/>
</dbReference>
<dbReference type="InterPro" id="IPR001482">
    <property type="entry name" value="T2SS/T4SS_dom"/>
</dbReference>
<dbReference type="InterPro" id="IPR047667">
    <property type="entry name" value="ATPase_ComGA"/>
</dbReference>
<sequence>MDFQASDVHLLPREDHYQLMFRKYGYFQKIRDISNDLSIRMISYFKFLSSLDISEKRKPQSGAFQRQFQDFQYSLRISTLPSACQKESLAIRILKQNHSMPLHELCHFRETAQLLESLVQHESGLILVSGVTGSGKTTTLYSLLHYCAYQLNRHVITIEDPVESIQSELLQIQVNEKAGISYATSLKAILRHSPQVLMIGEIRDKETAKIAIESAFTGHLVISTIHAKDSINSLYRLHDLSVSYEEMRQMLRAVVCQTLIERGGEYKALFEMLHDKELVNVIEAIRNDLSYALSADATLVGQKKKLSGGCYEYTSN</sequence>
<reference evidence="5 6" key="1">
    <citation type="submission" date="2022-03" db="EMBL/GenBank/DDBJ databases">
        <authorList>
            <person name="Jo J.-H."/>
            <person name="Im W.-T."/>
        </authorList>
    </citation>
    <scope>NUCLEOTIDE SEQUENCE [LARGE SCALE GENOMIC DNA]</scope>
    <source>
        <strain evidence="5 6">MA9</strain>
    </source>
</reference>
<comment type="similarity">
    <text evidence="1">Belongs to the GSP E family.</text>
</comment>
<dbReference type="InterPro" id="IPR027417">
    <property type="entry name" value="P-loop_NTPase"/>
</dbReference>
<evidence type="ECO:0000256" key="2">
    <source>
        <dbReference type="ARBA" id="ARBA00022741"/>
    </source>
</evidence>
<feature type="domain" description="Bacterial type II secretion system protein E" evidence="4">
    <location>
        <begin position="4"/>
        <end position="261"/>
    </location>
</feature>
<dbReference type="PANTHER" id="PTHR30258">
    <property type="entry name" value="TYPE II SECRETION SYSTEM PROTEIN GSPE-RELATED"/>
    <property type="match status" value="1"/>
</dbReference>
<comment type="caution">
    <text evidence="5">The sequence shown here is derived from an EMBL/GenBank/DDBJ whole genome shotgun (WGS) entry which is preliminary data.</text>
</comment>
<proteinExistence type="inferred from homology"/>
<dbReference type="SUPFAM" id="SSF52540">
    <property type="entry name" value="P-loop containing nucleoside triphosphate hydrolases"/>
    <property type="match status" value="1"/>
</dbReference>
<dbReference type="Proteomes" id="UP001316087">
    <property type="component" value="Unassembled WGS sequence"/>
</dbReference>
<protein>
    <submittedName>
        <fullName evidence="5">Flp pilus assembly complex ATPase component TadA</fullName>
    </submittedName>
</protein>
<organism evidence="5 6">
    <name type="scientific">Solibacillus palustris</name>
    <dbReference type="NCBI Taxonomy" id="2908203"/>
    <lineage>
        <taxon>Bacteria</taxon>
        <taxon>Bacillati</taxon>
        <taxon>Bacillota</taxon>
        <taxon>Bacilli</taxon>
        <taxon>Bacillales</taxon>
        <taxon>Caryophanaceae</taxon>
        <taxon>Solibacillus</taxon>
    </lineage>
</organism>
<dbReference type="EMBL" id="JAKZFC010000002">
    <property type="protein sequence ID" value="MCH7321737.1"/>
    <property type="molecule type" value="Genomic_DNA"/>
</dbReference>
<evidence type="ECO:0000259" key="4">
    <source>
        <dbReference type="Pfam" id="PF00437"/>
    </source>
</evidence>
<dbReference type="Pfam" id="PF00437">
    <property type="entry name" value="T2SSE"/>
    <property type="match status" value="1"/>
</dbReference>
<keyword evidence="2" id="KW-0547">Nucleotide-binding</keyword>
<accession>A0ABS9UBL3</accession>
<dbReference type="NCBIfam" id="NF041000">
    <property type="entry name" value="ATPase_ComGA"/>
    <property type="match status" value="1"/>
</dbReference>
<gene>
    <name evidence="5" type="primary">tadA</name>
    <name evidence="5" type="ORF">LZ480_07505</name>
</gene>
<keyword evidence="3" id="KW-0067">ATP-binding</keyword>
<dbReference type="CDD" id="cd01129">
    <property type="entry name" value="PulE-GspE-like"/>
    <property type="match status" value="1"/>
</dbReference>
<dbReference type="PANTHER" id="PTHR30258:SF2">
    <property type="entry name" value="COMG OPERON PROTEIN 1"/>
    <property type="match status" value="1"/>
</dbReference>
<evidence type="ECO:0000256" key="1">
    <source>
        <dbReference type="ARBA" id="ARBA00006611"/>
    </source>
</evidence>
<evidence type="ECO:0000313" key="6">
    <source>
        <dbReference type="Proteomes" id="UP001316087"/>
    </source>
</evidence>
<evidence type="ECO:0000256" key="3">
    <source>
        <dbReference type="ARBA" id="ARBA00022840"/>
    </source>
</evidence>
<evidence type="ECO:0000313" key="5">
    <source>
        <dbReference type="EMBL" id="MCH7321737.1"/>
    </source>
</evidence>
<dbReference type="Gene3D" id="3.40.50.300">
    <property type="entry name" value="P-loop containing nucleotide triphosphate hydrolases"/>
    <property type="match status" value="1"/>
</dbReference>
<name>A0ABS9UBL3_9BACL</name>
<keyword evidence="6" id="KW-1185">Reference proteome</keyword>